<evidence type="ECO:0000313" key="2">
    <source>
        <dbReference type="EMBL" id="MBL7625744.1"/>
    </source>
</evidence>
<dbReference type="EMBL" id="JAEACQ010000038">
    <property type="protein sequence ID" value="MBL7625744.1"/>
    <property type="molecule type" value="Genomic_DNA"/>
</dbReference>
<dbReference type="InterPro" id="IPR011041">
    <property type="entry name" value="Quinoprot_gluc/sorb_DH_b-prop"/>
</dbReference>
<dbReference type="InterPro" id="IPR013783">
    <property type="entry name" value="Ig-like_fold"/>
</dbReference>
<name>A0A937RB98_9ACTN</name>
<dbReference type="InterPro" id="IPR000601">
    <property type="entry name" value="PKD_dom"/>
</dbReference>
<dbReference type="GO" id="GO:0005975">
    <property type="term" value="P:carbohydrate metabolic process"/>
    <property type="evidence" value="ECO:0007669"/>
    <property type="project" value="UniProtKB-ARBA"/>
</dbReference>
<dbReference type="InterPro" id="IPR022409">
    <property type="entry name" value="PKD/Chitinase_dom"/>
</dbReference>
<sequence>MPTGLSVSVRRLSTFARPVALVTVMAVAFATLVVLAASRPARATPPPEFERTLIAEGLEEPTAFRLMPDGRIFVAEKAGAIKVIENGQVGTTPVITLITLPSDTDAERGLLGIEPDPDFATNGYLYVSYTTAANHDRLSRVTVTGNVADPASEVVLLESDQLGNVFHHGGEVRFGPDGKLYWAMGMNLYNPNSQNLGNLHGKIMRINKDGTIPTDNPFFNTPGARKEIWAYGLRNPFRFDFLPDGRIITGDVGGSLYEEVDIIERGGNYGWPLAEGYCAECPYVNPVYTYAHTPAPDNAGSITAIMRYEGDAWGEEFDGAIFYADYTLNFVKYLHFDHTYTSFIEEHEFDDDAGTPVQLSQGPDGSIYQLNIYPGELYRIGLSDGNRAPVAEASANPIAGLAPLDVNFSSAGSGDPDGTPVTYSWNFGDGATSTEQNPSHRYVTNGEYDAVLTVSDGDKSSTSTVTITVGNRLPTAVITAPTDLANYNAGDVVTFGGNGTDPEDGTLPDSAFSWDIVFHHAEHVHPFLNDIDGVRGGTFTIPRAEDNIASTWYEVRLTVTDAGGLTSTTSVNIHPRLVTLTFNASNPAVQYTVDGIPHTGEYTEQAVVGVERVLGAPSPQYGGGFQYQFGNWSDGGAQSHTIVTPATNATYVANYVQSQLPPSPWTERDIGSRTVAGYSSYNNGTFTVHGAGNDIWGDTDEFHYVHQSFRGDGAIVARVASQDNTDGWAKSGIMIKQSAVEGAPYVLLGVTPAHGMTFQYNFNGDGGSRPYTFPNAWMKLERIGNLFKAYTSPNGTTWTQLAQTSLAMGSDVTAGLFVVSHNNTLNQTVFGDVSITSAQPVWTNVDVGAPALAGSSSLANDVWTVNGGGNDIWADADQFQYNYQPLVGDGQITARVRSQTTSSDGWAKAGVMIKSAPTAGAPYVMLATTPLHGLNMQYNFNQSVGGGGYAFPNAWVRVKRQGNTFTTYRSTDGITWVLVGSATVPMAAAVTAGLFVNSHNGSVLGTATFDHVEVVQNSGLTALPSPWTGGDVGSPGLTGSATHSNGVFTINGAGNDIWQDADQFHYVSQPLNGDGEIIARVTSQEAQTSEWAKSGVMIKQAAVGGSPYALLAITPVHNAVFQHQFVNGTDAGVYSLPHAWLRLTRVGNVITAYKSTNGTAWTQVGTATIAMPTNITIGLFVTSHNGSQLNTSTFANVTVTP</sequence>
<dbReference type="PANTHER" id="PTHR19328">
    <property type="entry name" value="HEDGEHOG-INTERACTING PROTEIN"/>
    <property type="match status" value="1"/>
</dbReference>
<dbReference type="Pfam" id="PF07995">
    <property type="entry name" value="GSDH"/>
    <property type="match status" value="1"/>
</dbReference>
<evidence type="ECO:0000259" key="1">
    <source>
        <dbReference type="PROSITE" id="PS50093"/>
    </source>
</evidence>
<dbReference type="SUPFAM" id="SSF49299">
    <property type="entry name" value="PKD domain"/>
    <property type="match status" value="1"/>
</dbReference>
<dbReference type="CDD" id="cd00146">
    <property type="entry name" value="PKD"/>
    <property type="match status" value="1"/>
</dbReference>
<comment type="caution">
    <text evidence="2">The sequence shown here is derived from an EMBL/GenBank/DDBJ whole genome shotgun (WGS) entry which is preliminary data.</text>
</comment>
<dbReference type="PANTHER" id="PTHR19328:SF75">
    <property type="entry name" value="ALDOSE SUGAR DEHYDROGENASE YLII"/>
    <property type="match status" value="1"/>
</dbReference>
<organism evidence="2 3">
    <name type="scientific">Frankia nepalensis</name>
    <dbReference type="NCBI Taxonomy" id="1836974"/>
    <lineage>
        <taxon>Bacteria</taxon>
        <taxon>Bacillati</taxon>
        <taxon>Actinomycetota</taxon>
        <taxon>Actinomycetes</taxon>
        <taxon>Frankiales</taxon>
        <taxon>Frankiaceae</taxon>
        <taxon>Frankia</taxon>
    </lineage>
</organism>
<dbReference type="SUPFAM" id="SSF50952">
    <property type="entry name" value="Soluble quinoprotein glucose dehydrogenase"/>
    <property type="match status" value="1"/>
</dbReference>
<dbReference type="Gene3D" id="2.60.40.10">
    <property type="entry name" value="Immunoglobulins"/>
    <property type="match status" value="2"/>
</dbReference>
<dbReference type="Gene3D" id="2.120.10.30">
    <property type="entry name" value="TolB, C-terminal domain"/>
    <property type="match status" value="1"/>
</dbReference>
<proteinExistence type="predicted"/>
<evidence type="ECO:0000313" key="3">
    <source>
        <dbReference type="Proteomes" id="UP000604475"/>
    </source>
</evidence>
<dbReference type="Gene3D" id="2.60.120.200">
    <property type="match status" value="3"/>
</dbReference>
<dbReference type="SMART" id="SM00089">
    <property type="entry name" value="PKD"/>
    <property type="match status" value="1"/>
</dbReference>
<dbReference type="AlphaFoldDB" id="A0A937RB98"/>
<dbReference type="InterPro" id="IPR011042">
    <property type="entry name" value="6-blade_b-propeller_TolB-like"/>
</dbReference>
<protein>
    <submittedName>
        <fullName evidence="2">PQQ-dependent sugar dehydrogenase</fullName>
    </submittedName>
</protein>
<keyword evidence="3" id="KW-1185">Reference proteome</keyword>
<dbReference type="Pfam" id="PF18911">
    <property type="entry name" value="PKD_4"/>
    <property type="match status" value="1"/>
</dbReference>
<dbReference type="PROSITE" id="PS50093">
    <property type="entry name" value="PKD"/>
    <property type="match status" value="1"/>
</dbReference>
<gene>
    <name evidence="2" type="ORF">I7412_00810</name>
</gene>
<feature type="domain" description="PKD" evidence="1">
    <location>
        <begin position="389"/>
        <end position="469"/>
    </location>
</feature>
<dbReference type="InterPro" id="IPR035986">
    <property type="entry name" value="PKD_dom_sf"/>
</dbReference>
<dbReference type="InterPro" id="IPR012938">
    <property type="entry name" value="Glc/Sorbosone_DH"/>
</dbReference>
<dbReference type="Proteomes" id="UP000604475">
    <property type="component" value="Unassembled WGS sequence"/>
</dbReference>
<dbReference type="RefSeq" id="WP_203004839.1">
    <property type="nucleotide sequence ID" value="NZ_JADWYU010000298.1"/>
</dbReference>
<accession>A0A937RB98</accession>
<reference evidence="2" key="1">
    <citation type="submission" date="2020-12" db="EMBL/GenBank/DDBJ databases">
        <title>Genomic characterization of non-nitrogen-fixing Frankia strains.</title>
        <authorList>
            <person name="Carlos-Shanley C."/>
            <person name="Guerra T."/>
            <person name="Hahn D."/>
        </authorList>
    </citation>
    <scope>NUCLEOTIDE SEQUENCE</scope>
    <source>
        <strain evidence="2">CN6</strain>
    </source>
</reference>